<evidence type="ECO:0000256" key="1">
    <source>
        <dbReference type="ARBA" id="ARBA00011076"/>
    </source>
</evidence>
<comment type="catalytic activity">
    <reaction evidence="5 6">
        <text>L-glutamine + H2O = L-glutamate + NH4(+)</text>
        <dbReference type="Rhea" id="RHEA:15889"/>
        <dbReference type="ChEBI" id="CHEBI:15377"/>
        <dbReference type="ChEBI" id="CHEBI:28938"/>
        <dbReference type="ChEBI" id="CHEBI:29985"/>
        <dbReference type="ChEBI" id="CHEBI:58359"/>
        <dbReference type="EC" id="3.5.1.2"/>
    </reaction>
</comment>
<evidence type="ECO:0000313" key="8">
    <source>
        <dbReference type="Proteomes" id="UP000182257"/>
    </source>
</evidence>
<sequence length="310" mass="34284">MILLEVMDYGQIIDKVYTACLPFANEGRQADYIPMLAEVDANQFGLCLLTLDGNVYEQGNTRTRFSLQSISKVFALAMCLSQEADRLWQRMGKEPSGNAFNSLVQLEYEHGIPRNPFINAGAIVMADVLLSTLSRPEEQFLTFVRSLSGSSTVGFNRRVAQSEQSCGYLNAAIANLLKYHGNIRGDITRVLEFYFLMCSVEMSCHELAHAFLPFANHRQPFNYGGVSLTSSQVKRINAIMQTCGFYDEAGEFSYRVGLPGKSGVGGGIAAIHPLHYAVATWSPRLNIKGNSVMGMKALELLTSETEESIF</sequence>
<dbReference type="HAMAP" id="MF_00313">
    <property type="entry name" value="Glutaminase"/>
    <property type="match status" value="1"/>
</dbReference>
<keyword evidence="6" id="KW-0007">Acetylation</keyword>
<dbReference type="AlphaFoldDB" id="A0A1H4B6Q4"/>
<feature type="binding site" evidence="6">
    <location>
        <position position="69"/>
    </location>
    <ligand>
        <name>substrate</name>
    </ligand>
</feature>
<feature type="binding site" evidence="6">
    <location>
        <position position="170"/>
    </location>
    <ligand>
        <name>substrate</name>
    </ligand>
</feature>
<protein>
    <recommendedName>
        <fullName evidence="3 6">Glutaminase</fullName>
        <ecNumber evidence="3 6">3.5.1.2</ecNumber>
    </recommendedName>
</protein>
<feature type="binding site" evidence="6">
    <location>
        <position position="119"/>
    </location>
    <ligand>
        <name>substrate</name>
    </ligand>
</feature>
<dbReference type="InterPro" id="IPR012338">
    <property type="entry name" value="Beta-lactam/transpept-like"/>
</dbReference>
<feature type="binding site" evidence="6">
    <location>
        <position position="163"/>
    </location>
    <ligand>
        <name>substrate</name>
    </ligand>
</feature>
<dbReference type="SUPFAM" id="SSF56601">
    <property type="entry name" value="beta-lactamase/transpeptidase-like"/>
    <property type="match status" value="1"/>
</dbReference>
<evidence type="ECO:0000313" key="7">
    <source>
        <dbReference type="EMBL" id="SEA43512.1"/>
    </source>
</evidence>
<feature type="binding site" evidence="6">
    <location>
        <position position="194"/>
    </location>
    <ligand>
        <name>substrate</name>
    </ligand>
</feature>
<dbReference type="EC" id="3.5.1.2" evidence="3 6"/>
<reference evidence="7 8" key="1">
    <citation type="submission" date="2016-10" db="EMBL/GenBank/DDBJ databases">
        <authorList>
            <person name="de Groot N.N."/>
        </authorList>
    </citation>
    <scope>NUCLEOTIDE SEQUENCE [LARGE SCALE GENOMIC DNA]</scope>
    <source>
        <strain evidence="7 8">D31d</strain>
    </source>
</reference>
<evidence type="ECO:0000256" key="5">
    <source>
        <dbReference type="ARBA" id="ARBA00049534"/>
    </source>
</evidence>
<dbReference type="FunFam" id="3.40.710.10:FF:000005">
    <property type="entry name" value="Glutaminase"/>
    <property type="match status" value="1"/>
</dbReference>
<dbReference type="GO" id="GO:0004359">
    <property type="term" value="F:glutaminase activity"/>
    <property type="evidence" value="ECO:0007669"/>
    <property type="project" value="UniProtKB-UniRule"/>
</dbReference>
<dbReference type="NCBIfam" id="TIGR03814">
    <property type="entry name" value="Gln_ase"/>
    <property type="match status" value="1"/>
</dbReference>
<gene>
    <name evidence="6" type="primary">glsA</name>
    <name evidence="7" type="ORF">SAMN05216462_1533</name>
</gene>
<evidence type="ECO:0000256" key="4">
    <source>
        <dbReference type="ARBA" id="ARBA00022801"/>
    </source>
</evidence>
<dbReference type="InterPro" id="IPR015868">
    <property type="entry name" value="Glutaminase"/>
</dbReference>
<name>A0A1H4B6Q4_XYLRU</name>
<dbReference type="PANTHER" id="PTHR12544">
    <property type="entry name" value="GLUTAMINASE"/>
    <property type="match status" value="1"/>
</dbReference>
<evidence type="ECO:0000256" key="2">
    <source>
        <dbReference type="ARBA" id="ARBA00011881"/>
    </source>
</evidence>
<organism evidence="7 8">
    <name type="scientific">Xylanibacter ruminicola</name>
    <name type="common">Prevotella ruminicola</name>
    <dbReference type="NCBI Taxonomy" id="839"/>
    <lineage>
        <taxon>Bacteria</taxon>
        <taxon>Pseudomonadati</taxon>
        <taxon>Bacteroidota</taxon>
        <taxon>Bacteroidia</taxon>
        <taxon>Bacteroidales</taxon>
        <taxon>Prevotellaceae</taxon>
        <taxon>Xylanibacter</taxon>
    </lineage>
</organism>
<keyword evidence="4 6" id="KW-0378">Hydrolase</keyword>
<dbReference type="GO" id="GO:0006537">
    <property type="term" value="P:glutamate biosynthetic process"/>
    <property type="evidence" value="ECO:0007669"/>
    <property type="project" value="TreeGrafter"/>
</dbReference>
<dbReference type="GO" id="GO:0006543">
    <property type="term" value="P:L-glutamine catabolic process"/>
    <property type="evidence" value="ECO:0007669"/>
    <property type="project" value="TreeGrafter"/>
</dbReference>
<comment type="subunit">
    <text evidence="2 6">Homotetramer.</text>
</comment>
<accession>A0A1H4B6Q4</accession>
<evidence type="ECO:0000256" key="6">
    <source>
        <dbReference type="HAMAP-Rule" id="MF_00313"/>
    </source>
</evidence>
<feature type="binding site" evidence="6">
    <location>
        <position position="246"/>
    </location>
    <ligand>
        <name>substrate</name>
    </ligand>
</feature>
<comment type="similarity">
    <text evidence="1 6">Belongs to the glutaminase family.</text>
</comment>
<dbReference type="Gene3D" id="3.40.710.10">
    <property type="entry name" value="DD-peptidase/beta-lactamase superfamily"/>
    <property type="match status" value="1"/>
</dbReference>
<evidence type="ECO:0000256" key="3">
    <source>
        <dbReference type="ARBA" id="ARBA00012918"/>
    </source>
</evidence>
<proteinExistence type="inferred from homology"/>
<dbReference type="Proteomes" id="UP000182257">
    <property type="component" value="Unassembled WGS sequence"/>
</dbReference>
<dbReference type="NCBIfam" id="NF002133">
    <property type="entry name" value="PRK00971.1-2"/>
    <property type="match status" value="1"/>
</dbReference>
<dbReference type="EMBL" id="FNRF01000002">
    <property type="protein sequence ID" value="SEA43512.1"/>
    <property type="molecule type" value="Genomic_DNA"/>
</dbReference>
<feature type="binding site" evidence="6">
    <location>
        <position position="264"/>
    </location>
    <ligand>
        <name>substrate</name>
    </ligand>
</feature>
<dbReference type="Pfam" id="PF04960">
    <property type="entry name" value="Glutaminase"/>
    <property type="match status" value="1"/>
</dbReference>
<dbReference type="PANTHER" id="PTHR12544:SF29">
    <property type="entry name" value="GLUTAMINASE"/>
    <property type="match status" value="1"/>
</dbReference>